<dbReference type="STRING" id="545694.TREPR_0990"/>
<gene>
    <name evidence="1" type="ordered locus">TREPR_0990</name>
</gene>
<protein>
    <submittedName>
        <fullName evidence="1">Uncharacterized protein</fullName>
    </submittedName>
</protein>
<dbReference type="Proteomes" id="UP000009223">
    <property type="component" value="Chromosome"/>
</dbReference>
<name>F5YHT2_TREPZ</name>
<dbReference type="EMBL" id="CP001843">
    <property type="protein sequence ID" value="AEF86041.1"/>
    <property type="molecule type" value="Genomic_DNA"/>
</dbReference>
<sequence>MRLPPLPVVIESYCLITKNLTLFFLGPFAYNWAGSKICHFGTLSFTPIFFLED</sequence>
<keyword evidence="2" id="KW-1185">Reference proteome</keyword>
<evidence type="ECO:0000313" key="2">
    <source>
        <dbReference type="Proteomes" id="UP000009223"/>
    </source>
</evidence>
<dbReference type="KEGG" id="tpi:TREPR_0990"/>
<accession>F5YHT2</accession>
<proteinExistence type="predicted"/>
<dbReference type="HOGENOM" id="CLU_3067364_0_0_12"/>
<reference evidence="2" key="1">
    <citation type="submission" date="2009-12" db="EMBL/GenBank/DDBJ databases">
        <title>Complete sequence of Treponema primitia strain ZAS-2.</title>
        <authorList>
            <person name="Tetu S.G."/>
            <person name="Matson E."/>
            <person name="Ren Q."/>
            <person name="Seshadri R."/>
            <person name="Elbourne L."/>
            <person name="Hassan K.A."/>
            <person name="Durkin A."/>
            <person name="Radune D."/>
            <person name="Mohamoud Y."/>
            <person name="Shay R."/>
            <person name="Jin S."/>
            <person name="Zhang X."/>
            <person name="Lucey K."/>
            <person name="Ballor N.R."/>
            <person name="Ottesen E."/>
            <person name="Rosenthal R."/>
            <person name="Allen A."/>
            <person name="Leadbetter J.R."/>
            <person name="Paulsen I.T."/>
        </authorList>
    </citation>
    <scope>NUCLEOTIDE SEQUENCE [LARGE SCALE GENOMIC DNA]</scope>
    <source>
        <strain evidence="2">ATCC BAA-887 / DSM 12427 / ZAS-2</strain>
    </source>
</reference>
<reference evidence="1 2" key="2">
    <citation type="journal article" date="2011" name="ISME J.">
        <title>RNA-seq reveals cooperative metabolic interactions between two termite-gut spirochete species in co-culture.</title>
        <authorList>
            <person name="Rosenthal A.Z."/>
            <person name="Matson E.G."/>
            <person name="Eldar A."/>
            <person name="Leadbetter J.R."/>
        </authorList>
    </citation>
    <scope>NUCLEOTIDE SEQUENCE [LARGE SCALE GENOMIC DNA]</scope>
    <source>
        <strain evidence="2">ATCC BAA-887 / DSM 12427 / ZAS-2</strain>
    </source>
</reference>
<dbReference type="AlphaFoldDB" id="F5YHT2"/>
<evidence type="ECO:0000313" key="1">
    <source>
        <dbReference type="EMBL" id="AEF86041.1"/>
    </source>
</evidence>
<organism evidence="1 2">
    <name type="scientific">Treponema primitia (strain ATCC BAA-887 / DSM 12427 / ZAS-2)</name>
    <dbReference type="NCBI Taxonomy" id="545694"/>
    <lineage>
        <taxon>Bacteria</taxon>
        <taxon>Pseudomonadati</taxon>
        <taxon>Spirochaetota</taxon>
        <taxon>Spirochaetia</taxon>
        <taxon>Spirochaetales</taxon>
        <taxon>Treponemataceae</taxon>
        <taxon>Treponema</taxon>
    </lineage>
</organism>